<sequence>TPENEILPPRPKKSKKGPSMIWETMEGYIPEREVFTGQPGPKFEFENLLDIFENFFDETIMNIIVEQTNLYAEQERTKKGMVFGRRSRDWDWKPVTVEEMYVFFAIVMLMGVVQKPSVRMYYSKNPLLESPVFP</sequence>
<organism evidence="2">
    <name type="scientific">Cuerna arida</name>
    <dbReference type="NCBI Taxonomy" id="1464854"/>
    <lineage>
        <taxon>Eukaryota</taxon>
        <taxon>Metazoa</taxon>
        <taxon>Ecdysozoa</taxon>
        <taxon>Arthropoda</taxon>
        <taxon>Hexapoda</taxon>
        <taxon>Insecta</taxon>
        <taxon>Pterygota</taxon>
        <taxon>Neoptera</taxon>
        <taxon>Paraneoptera</taxon>
        <taxon>Hemiptera</taxon>
        <taxon>Auchenorrhyncha</taxon>
        <taxon>Membracoidea</taxon>
        <taxon>Cicadellidae</taxon>
        <taxon>Cicadellinae</taxon>
        <taxon>Proconiini</taxon>
        <taxon>Cuerna</taxon>
    </lineage>
</organism>
<feature type="non-terminal residue" evidence="2">
    <location>
        <position position="1"/>
    </location>
</feature>
<dbReference type="AlphaFoldDB" id="A0A1B6G0P5"/>
<reference evidence="2" key="1">
    <citation type="submission" date="2015-11" db="EMBL/GenBank/DDBJ databases">
        <title>De novo transcriptome assembly of four potential Pierce s Disease insect vectors from Arizona vineyards.</title>
        <authorList>
            <person name="Tassone E.E."/>
        </authorList>
    </citation>
    <scope>NUCLEOTIDE SEQUENCE</scope>
</reference>
<dbReference type="EMBL" id="GECZ01013751">
    <property type="protein sequence ID" value="JAS56018.1"/>
    <property type="molecule type" value="Transcribed_RNA"/>
</dbReference>
<name>A0A1B6G0P5_9HEMI</name>
<dbReference type="PANTHER" id="PTHR46599:SF3">
    <property type="entry name" value="PIGGYBAC TRANSPOSABLE ELEMENT-DERIVED PROTEIN 4"/>
    <property type="match status" value="1"/>
</dbReference>
<evidence type="ECO:0000313" key="2">
    <source>
        <dbReference type="EMBL" id="JAS56018.1"/>
    </source>
</evidence>
<feature type="domain" description="PiggyBac transposable element-derived protein" evidence="1">
    <location>
        <begin position="50"/>
        <end position="131"/>
    </location>
</feature>
<dbReference type="PANTHER" id="PTHR46599">
    <property type="entry name" value="PIGGYBAC TRANSPOSABLE ELEMENT-DERIVED PROTEIN 4"/>
    <property type="match status" value="1"/>
</dbReference>
<proteinExistence type="predicted"/>
<dbReference type="Pfam" id="PF13843">
    <property type="entry name" value="DDE_Tnp_1_7"/>
    <property type="match status" value="1"/>
</dbReference>
<protein>
    <recommendedName>
        <fullName evidence="1">PiggyBac transposable element-derived protein domain-containing protein</fullName>
    </recommendedName>
</protein>
<gene>
    <name evidence="2" type="ORF">g.50572</name>
</gene>
<dbReference type="InterPro" id="IPR029526">
    <property type="entry name" value="PGBD"/>
</dbReference>
<accession>A0A1B6G0P5</accession>
<evidence type="ECO:0000259" key="1">
    <source>
        <dbReference type="Pfam" id="PF13843"/>
    </source>
</evidence>
<feature type="non-terminal residue" evidence="2">
    <location>
        <position position="134"/>
    </location>
</feature>